<sequence>MNLELGTHLLDLARCQHGMLTTEQANRAGYASWALARLVAAKQLLHPGRGLYAVPALVDQSELAWHRHLSVGGLLMYPDALLTGASALIARDLPVWGADLTRPRLVRPPDRSRGATFLWIRPNRGSQPSVSELGPTVGVADALVQHALDSGVQAGVVSADAAMHARLATPEDIQIAAQRVENWPKGSRARSMTGLMDGRRESVAESLAGVSFAMHGILVEPQVRLYDPNGTFVARVDFLIPGTNVVVEVDGRLKYASGDPQVLWDEKRREDAIRRLGYVVVRLTWADLMNPEVLIAKVRAALAMAA</sequence>
<dbReference type="EMBL" id="BAAAPO010000003">
    <property type="protein sequence ID" value="GAA1779599.1"/>
    <property type="molecule type" value="Genomic_DNA"/>
</dbReference>
<dbReference type="RefSeq" id="WP_344079753.1">
    <property type="nucleotide sequence ID" value="NZ_BAAAPO010000003.1"/>
</dbReference>
<gene>
    <name evidence="2" type="ORF">GCM10009811_01170</name>
</gene>
<comment type="caution">
    <text evidence="2">The sequence shown here is derived from an EMBL/GenBank/DDBJ whole genome shotgun (WGS) entry which is preliminary data.</text>
</comment>
<keyword evidence="3" id="KW-1185">Reference proteome</keyword>
<reference evidence="2 3" key="1">
    <citation type="journal article" date="2019" name="Int. J. Syst. Evol. Microbiol.">
        <title>The Global Catalogue of Microorganisms (GCM) 10K type strain sequencing project: providing services to taxonomists for standard genome sequencing and annotation.</title>
        <authorList>
            <consortium name="The Broad Institute Genomics Platform"/>
            <consortium name="The Broad Institute Genome Sequencing Center for Infectious Disease"/>
            <person name="Wu L."/>
            <person name="Ma J."/>
        </authorList>
    </citation>
    <scope>NUCLEOTIDE SEQUENCE [LARGE SCALE GENOMIC DNA]</scope>
    <source>
        <strain evidence="2 3">JCM 15592</strain>
    </source>
</reference>
<organism evidence="2 3">
    <name type="scientific">Nostocoides veronense</name>
    <dbReference type="NCBI Taxonomy" id="330836"/>
    <lineage>
        <taxon>Bacteria</taxon>
        <taxon>Bacillati</taxon>
        <taxon>Actinomycetota</taxon>
        <taxon>Actinomycetes</taxon>
        <taxon>Micrococcales</taxon>
        <taxon>Intrasporangiaceae</taxon>
        <taxon>Nostocoides</taxon>
    </lineage>
</organism>
<evidence type="ECO:0000313" key="2">
    <source>
        <dbReference type="EMBL" id="GAA1779599.1"/>
    </source>
</evidence>
<dbReference type="Pfam" id="PF13338">
    <property type="entry name" value="AbiEi_4"/>
    <property type="match status" value="1"/>
</dbReference>
<accession>A0ABN2L9K2</accession>
<evidence type="ECO:0000259" key="1">
    <source>
        <dbReference type="Pfam" id="PF13338"/>
    </source>
</evidence>
<name>A0ABN2L9K2_9MICO</name>
<dbReference type="Proteomes" id="UP001499938">
    <property type="component" value="Unassembled WGS sequence"/>
</dbReference>
<feature type="domain" description="AbiEi antitoxin N-terminal" evidence="1">
    <location>
        <begin position="9"/>
        <end position="55"/>
    </location>
</feature>
<dbReference type="Gene3D" id="3.40.960.10">
    <property type="entry name" value="VSR Endonuclease"/>
    <property type="match status" value="1"/>
</dbReference>
<dbReference type="InterPro" id="IPR025159">
    <property type="entry name" value="AbiEi_N"/>
</dbReference>
<protein>
    <submittedName>
        <fullName evidence="2">Type IV toxin-antitoxin system AbiEi family antitoxin domain-containing protein</fullName>
    </submittedName>
</protein>
<proteinExistence type="predicted"/>
<evidence type="ECO:0000313" key="3">
    <source>
        <dbReference type="Proteomes" id="UP001499938"/>
    </source>
</evidence>